<evidence type="ECO:0000313" key="3">
    <source>
        <dbReference type="Proteomes" id="UP001281761"/>
    </source>
</evidence>
<organism evidence="2 3">
    <name type="scientific">Blattamonas nauphoetae</name>
    <dbReference type="NCBI Taxonomy" id="2049346"/>
    <lineage>
        <taxon>Eukaryota</taxon>
        <taxon>Metamonada</taxon>
        <taxon>Preaxostyla</taxon>
        <taxon>Oxymonadida</taxon>
        <taxon>Blattamonas</taxon>
    </lineage>
</organism>
<protein>
    <submittedName>
        <fullName evidence="2">Uncharacterized protein</fullName>
    </submittedName>
</protein>
<feature type="region of interest" description="Disordered" evidence="1">
    <location>
        <begin position="1"/>
        <end position="36"/>
    </location>
</feature>
<name>A0ABQ9XSL3_9EUKA</name>
<feature type="compositionally biased region" description="Polar residues" evidence="1">
    <location>
        <begin position="1"/>
        <end position="15"/>
    </location>
</feature>
<dbReference type="EMBL" id="JARBJD010000088">
    <property type="protein sequence ID" value="KAK2953635.1"/>
    <property type="molecule type" value="Genomic_DNA"/>
</dbReference>
<comment type="caution">
    <text evidence="2">The sequence shown here is derived from an EMBL/GenBank/DDBJ whole genome shotgun (WGS) entry which is preliminary data.</text>
</comment>
<gene>
    <name evidence="2" type="ORF">BLNAU_11356</name>
</gene>
<feature type="compositionally biased region" description="Polar residues" evidence="1">
    <location>
        <begin position="27"/>
        <end position="36"/>
    </location>
</feature>
<sequence>MTSPTNGSGDSSMTAELSGVNGDLSPSAVSSPPSKNLSNISSLLERLQCKDEDIIVDTLQELQKVASGVYCCCLRGLLVDYFGSFGCVSESEIDDSFDDWCPFLSPLCRARSSGVVVSRFLFCSFSL</sequence>
<accession>A0ABQ9XSL3</accession>
<dbReference type="Proteomes" id="UP001281761">
    <property type="component" value="Unassembled WGS sequence"/>
</dbReference>
<evidence type="ECO:0000313" key="2">
    <source>
        <dbReference type="EMBL" id="KAK2953635.1"/>
    </source>
</evidence>
<reference evidence="2 3" key="1">
    <citation type="journal article" date="2022" name="bioRxiv">
        <title>Genomics of Preaxostyla Flagellates Illuminates Evolutionary Transitions and the Path Towards Mitochondrial Loss.</title>
        <authorList>
            <person name="Novak L.V.F."/>
            <person name="Treitli S.C."/>
            <person name="Pyrih J."/>
            <person name="Halakuc P."/>
            <person name="Pipaliya S.V."/>
            <person name="Vacek V."/>
            <person name="Brzon O."/>
            <person name="Soukal P."/>
            <person name="Eme L."/>
            <person name="Dacks J.B."/>
            <person name="Karnkowska A."/>
            <person name="Elias M."/>
            <person name="Hampl V."/>
        </authorList>
    </citation>
    <scope>NUCLEOTIDE SEQUENCE [LARGE SCALE GENOMIC DNA]</scope>
    <source>
        <strain evidence="2">NAU3</strain>
        <tissue evidence="2">Gut</tissue>
    </source>
</reference>
<evidence type="ECO:0000256" key="1">
    <source>
        <dbReference type="SAM" id="MobiDB-lite"/>
    </source>
</evidence>
<proteinExistence type="predicted"/>
<keyword evidence="3" id="KW-1185">Reference proteome</keyword>